<dbReference type="Proteomes" id="UP000502608">
    <property type="component" value="Chromosome"/>
</dbReference>
<evidence type="ECO:0000313" key="2">
    <source>
        <dbReference type="EMBL" id="QIR13961.1"/>
    </source>
</evidence>
<dbReference type="InterPro" id="IPR016087">
    <property type="entry name" value="Chalcone_isomerase"/>
</dbReference>
<dbReference type="GO" id="GO:0016872">
    <property type="term" value="F:intramolecular lyase activity"/>
    <property type="evidence" value="ECO:0007669"/>
    <property type="project" value="InterPro"/>
</dbReference>
<dbReference type="Gene3D" id="3.50.70.10">
    <property type="match status" value="1"/>
</dbReference>
<sequence>MKILSVLSLTAALILSPIVNAKSVSGIELSESLNMAEHTLILNGAGVRSKFFMDLYVGSLYLPHHQTALSDVIEQPVAVIRLNITSGMITSDKMIEAINEGFDAATNGKPQALKAEIDQFMALFSAEIKKGDQFTFVLTKDQGVISLKNQQQQGEVAGEAFRQALLNIWLGDKPAQKSLKKAMLGN</sequence>
<dbReference type="KEGG" id="saes:HBH39_05150"/>
<keyword evidence="2" id="KW-0413">Isomerase</keyword>
<dbReference type="InterPro" id="IPR016088">
    <property type="entry name" value="Chalcone_isomerase_3-sand"/>
</dbReference>
<keyword evidence="3" id="KW-1185">Reference proteome</keyword>
<evidence type="ECO:0000259" key="1">
    <source>
        <dbReference type="Pfam" id="PF16036"/>
    </source>
</evidence>
<proteinExistence type="predicted"/>
<reference evidence="2 3" key="1">
    <citation type="submission" date="2020-03" db="EMBL/GenBank/DDBJ databases">
        <title>Complete genome sequence of Shewanella sp.</title>
        <authorList>
            <person name="Kim Y.-S."/>
            <person name="Kim S.-J."/>
            <person name="Jung H.-K."/>
            <person name="Kim K.-H."/>
        </authorList>
    </citation>
    <scope>NUCLEOTIDE SEQUENCE [LARGE SCALE GENOMIC DNA]</scope>
    <source>
        <strain evidence="2 3">PN3F2</strain>
    </source>
</reference>
<dbReference type="SUPFAM" id="SSF54626">
    <property type="entry name" value="Chalcone isomerase"/>
    <property type="match status" value="1"/>
</dbReference>
<dbReference type="AlphaFoldDB" id="A0A6G9QJA7"/>
<accession>A0A6G9QJA7</accession>
<name>A0A6G9QJA7_9GAMM</name>
<dbReference type="EMBL" id="CP050313">
    <property type="protein sequence ID" value="QIR13961.1"/>
    <property type="molecule type" value="Genomic_DNA"/>
</dbReference>
<evidence type="ECO:0000313" key="3">
    <source>
        <dbReference type="Proteomes" id="UP000502608"/>
    </source>
</evidence>
<feature type="domain" description="Chalcone isomerase" evidence="1">
    <location>
        <begin position="21"/>
        <end position="185"/>
    </location>
</feature>
<dbReference type="RefSeq" id="WP_167676211.1">
    <property type="nucleotide sequence ID" value="NZ_CP050313.1"/>
</dbReference>
<dbReference type="Pfam" id="PF16036">
    <property type="entry name" value="Chalcone_3"/>
    <property type="match status" value="1"/>
</dbReference>
<protein>
    <submittedName>
        <fullName evidence="2">Chalcone isomerase</fullName>
    </submittedName>
</protein>
<gene>
    <name evidence="2" type="ORF">HBH39_05150</name>
</gene>
<organism evidence="2 3">
    <name type="scientific">Shewanella aestuarii</name>
    <dbReference type="NCBI Taxonomy" id="1028752"/>
    <lineage>
        <taxon>Bacteria</taxon>
        <taxon>Pseudomonadati</taxon>
        <taxon>Pseudomonadota</taxon>
        <taxon>Gammaproteobacteria</taxon>
        <taxon>Alteromonadales</taxon>
        <taxon>Shewanellaceae</taxon>
        <taxon>Shewanella</taxon>
    </lineage>
</organism>
<dbReference type="InterPro" id="IPR036298">
    <property type="entry name" value="Chalcone_isomerase_sf"/>
</dbReference>